<dbReference type="InterPro" id="IPR044730">
    <property type="entry name" value="RNase_H-like_dom_plant"/>
</dbReference>
<dbReference type="SUPFAM" id="SSF53098">
    <property type="entry name" value="Ribonuclease H-like"/>
    <property type="match status" value="1"/>
</dbReference>
<dbReference type="InterPro" id="IPR036397">
    <property type="entry name" value="RNaseH_sf"/>
</dbReference>
<dbReference type="GO" id="GO:0003676">
    <property type="term" value="F:nucleic acid binding"/>
    <property type="evidence" value="ECO:0007669"/>
    <property type="project" value="InterPro"/>
</dbReference>
<dbReference type="InterPro" id="IPR002156">
    <property type="entry name" value="RNaseH_domain"/>
</dbReference>
<dbReference type="PANTHER" id="PTHR47723">
    <property type="entry name" value="OS05G0353850 PROTEIN"/>
    <property type="match status" value="1"/>
</dbReference>
<proteinExistence type="predicted"/>
<dbReference type="Pfam" id="PF13456">
    <property type="entry name" value="RVT_3"/>
    <property type="match status" value="1"/>
</dbReference>
<dbReference type="InterPro" id="IPR053151">
    <property type="entry name" value="RNase_H-like"/>
</dbReference>
<gene>
    <name evidence="4" type="primary">LOC120258569</name>
</gene>
<name>A0AB40B5D5_DIOCR</name>
<dbReference type="GeneID" id="120258569"/>
<dbReference type="InterPro" id="IPR026960">
    <property type="entry name" value="RVT-Znf"/>
</dbReference>
<evidence type="ECO:0000313" key="3">
    <source>
        <dbReference type="Proteomes" id="UP001515500"/>
    </source>
</evidence>
<dbReference type="AlphaFoldDB" id="A0AB40B5D5"/>
<dbReference type="GO" id="GO:0004523">
    <property type="term" value="F:RNA-DNA hybrid ribonuclease activity"/>
    <property type="evidence" value="ECO:0007669"/>
    <property type="project" value="InterPro"/>
</dbReference>
<dbReference type="Pfam" id="PF13966">
    <property type="entry name" value="zf-RVT"/>
    <property type="match status" value="1"/>
</dbReference>
<dbReference type="PANTHER" id="PTHR47723:SF19">
    <property type="entry name" value="POLYNUCLEOTIDYL TRANSFERASE, RIBONUCLEASE H-LIKE SUPERFAMILY PROTEIN"/>
    <property type="match status" value="1"/>
</dbReference>
<dbReference type="RefSeq" id="XP_039121964.1">
    <property type="nucleotide sequence ID" value="XM_039266030.1"/>
</dbReference>
<evidence type="ECO:0000313" key="4">
    <source>
        <dbReference type="RefSeq" id="XP_039121964.1"/>
    </source>
</evidence>
<dbReference type="CDD" id="cd06222">
    <property type="entry name" value="RNase_H_like"/>
    <property type="match status" value="1"/>
</dbReference>
<dbReference type="Gene3D" id="3.30.420.10">
    <property type="entry name" value="Ribonuclease H-like superfamily/Ribonuclease H"/>
    <property type="match status" value="1"/>
</dbReference>
<evidence type="ECO:0000259" key="1">
    <source>
        <dbReference type="Pfam" id="PF13456"/>
    </source>
</evidence>
<dbReference type="Proteomes" id="UP001515500">
    <property type="component" value="Chromosome 4"/>
</dbReference>
<sequence length="379" mass="43947">MSIDNPEDLLFSNLLETNGFFSASLISLFGNNFNWNCFENLNIEGGSNLWVWRFLSYKVSIASSVYEHASSSNITETPWLSWLIIWKLPTLPRVKIFLLKLAHRRLSTGEYLYQLNIGPKITCPLYGLADESAEHLIWNCCKIRHYWQDVWLLKNIYGRDVDLRAKAFIAFVAWIIWKSRCNLIFNNRPINFSSIVPNTWIVCYNRSTYTFREFPKTSHLNKSITIFTDASWCEESRSSSLGFIILSNMNHILIAGAKDAVTSSPIMAKFATINLALQFCISNGWLLSCLFCDCAGVAQLLKNFNVCTPWHIKDEYQILKRNLVFFPHLYIESIPKEENEIADALATFDRNSIQLFLFFQGLDRPQWLDDMCSLRHFTF</sequence>
<organism evidence="3 4">
    <name type="scientific">Dioscorea cayennensis subsp. rotundata</name>
    <name type="common">White Guinea yam</name>
    <name type="synonym">Dioscorea rotundata</name>
    <dbReference type="NCBI Taxonomy" id="55577"/>
    <lineage>
        <taxon>Eukaryota</taxon>
        <taxon>Viridiplantae</taxon>
        <taxon>Streptophyta</taxon>
        <taxon>Embryophyta</taxon>
        <taxon>Tracheophyta</taxon>
        <taxon>Spermatophyta</taxon>
        <taxon>Magnoliopsida</taxon>
        <taxon>Liliopsida</taxon>
        <taxon>Dioscoreales</taxon>
        <taxon>Dioscoreaceae</taxon>
        <taxon>Dioscorea</taxon>
    </lineage>
</organism>
<accession>A0AB40B5D5</accession>
<keyword evidence="3" id="KW-1185">Reference proteome</keyword>
<feature type="domain" description="Reverse transcriptase zinc-binding" evidence="2">
    <location>
        <begin position="63"/>
        <end position="147"/>
    </location>
</feature>
<evidence type="ECO:0000259" key="2">
    <source>
        <dbReference type="Pfam" id="PF13966"/>
    </source>
</evidence>
<protein>
    <submittedName>
        <fullName evidence="4">Uncharacterized protein LOC120258569</fullName>
    </submittedName>
</protein>
<feature type="domain" description="RNase H type-1" evidence="1">
    <location>
        <begin position="228"/>
        <end position="347"/>
    </location>
</feature>
<dbReference type="InterPro" id="IPR012337">
    <property type="entry name" value="RNaseH-like_sf"/>
</dbReference>
<reference evidence="4" key="1">
    <citation type="submission" date="2025-08" db="UniProtKB">
        <authorList>
            <consortium name="RefSeq"/>
        </authorList>
    </citation>
    <scope>IDENTIFICATION</scope>
</reference>